<dbReference type="SUPFAM" id="SSF53649">
    <property type="entry name" value="Alkaline phosphatase-like"/>
    <property type="match status" value="1"/>
</dbReference>
<dbReference type="PANTHER" id="PTHR10151:SF120">
    <property type="entry name" value="BIS(5'-ADENOSYL)-TRIPHOSPHATASE"/>
    <property type="match status" value="1"/>
</dbReference>
<proteinExistence type="predicted"/>
<dbReference type="GO" id="GO:0016787">
    <property type="term" value="F:hydrolase activity"/>
    <property type="evidence" value="ECO:0007669"/>
    <property type="project" value="UniProtKB-ARBA"/>
</dbReference>
<evidence type="ECO:0000313" key="3">
    <source>
        <dbReference type="Proteomes" id="UP000270530"/>
    </source>
</evidence>
<dbReference type="GO" id="GO:0005773">
    <property type="term" value="C:vacuole"/>
    <property type="evidence" value="ECO:0007669"/>
    <property type="project" value="TreeGrafter"/>
</dbReference>
<name>A0A2Z6E1W9_9GAMM</name>
<evidence type="ECO:0000313" key="2">
    <source>
        <dbReference type="EMBL" id="BBD79015.1"/>
    </source>
</evidence>
<sequence>MRAWRHAILTVCFLVVALPAHAAHRVIVFVWDGMRPDAISAEDTPHLAALAARGSFFADNHATYPTFTMANATSFATGAFLGPAGFYGNRIWAPGAEGFDAQGRPVDFTQPVFTEDYAILRVLDAHAGHALLELPTLLEAAHAKGLKTALIGKSGPAFLQDRRLGEADRPERSGVLLDENTALPLTFARALQQAGYPLPANTAHTYPPQALRLTADNGDPTAQGPRALLRDGVTSDPSAADASAPEAANAWLMKVFLEYVLPTYRPDLSVVWLRNPDSTEHDYGVGSPKFHRALQAQDALLGALEDRLAALGLTADTDLIVVSDHGHSNVAGPAQLFPLRGVNDGRVTGIDPEWGYSVSGGIRLADELTRAGFTAFDGTGCLYVPVLSGIRADGSMLHPTRYDDDGRLCGKPGPYTSPAHLLPSPLPKGALVIASNGGTEYLYQPEHDAALVARAVRFLQSREYIATVFVADRYGALPGTLPAERVRLEHATRGPDIIASYAWDAEARVQGFPGTEYASLANMRGQHGSFSPIDVHNTLLAAGPDFRAGFRDPLPSGNVDLAPTVAAVLGLSMPRAQGRVLHEALTGPLARPLDAYRVTAESLSPATPARGLATQRVDDAPVAQSTYTFHIRLKRLHQDGRDDLYFDQAAAKRQ</sequence>
<dbReference type="Pfam" id="PF01663">
    <property type="entry name" value="Phosphodiest"/>
    <property type="match status" value="1"/>
</dbReference>
<evidence type="ECO:0008006" key="4">
    <source>
        <dbReference type="Google" id="ProtNLM"/>
    </source>
</evidence>
<dbReference type="KEGG" id="rbd:ALSL_0343"/>
<reference evidence="3" key="2">
    <citation type="submission" date="2018-06" db="EMBL/GenBank/DDBJ databases">
        <title>Genome sequence of Rhodanobacteraceae bacterium strain Dysh456.</title>
        <authorList>
            <person name="Fukui M."/>
        </authorList>
    </citation>
    <scope>NUCLEOTIDE SEQUENCE [LARGE SCALE GENOMIC DNA]</scope>
    <source>
        <strain evidence="3">Dysh456</strain>
    </source>
</reference>
<keyword evidence="3" id="KW-1185">Reference proteome</keyword>
<evidence type="ECO:0000256" key="1">
    <source>
        <dbReference type="SAM" id="SignalP"/>
    </source>
</evidence>
<feature type="chain" id="PRO_5016251085" description="Alkaline phosphodiesterase I" evidence="1">
    <location>
        <begin position="23"/>
        <end position="654"/>
    </location>
</feature>
<organism evidence="2 3">
    <name type="scientific">Aerosticca soli</name>
    <dbReference type="NCBI Taxonomy" id="2010829"/>
    <lineage>
        <taxon>Bacteria</taxon>
        <taxon>Pseudomonadati</taxon>
        <taxon>Pseudomonadota</taxon>
        <taxon>Gammaproteobacteria</taxon>
        <taxon>Lysobacterales</taxon>
        <taxon>Rhodanobacteraceae</taxon>
        <taxon>Aerosticca</taxon>
    </lineage>
</organism>
<feature type="signal peptide" evidence="1">
    <location>
        <begin position="1"/>
        <end position="22"/>
    </location>
</feature>
<protein>
    <recommendedName>
        <fullName evidence="4">Alkaline phosphodiesterase I</fullName>
    </recommendedName>
</protein>
<dbReference type="EMBL" id="AP018560">
    <property type="protein sequence ID" value="BBD79015.1"/>
    <property type="molecule type" value="Genomic_DNA"/>
</dbReference>
<reference evidence="3" key="1">
    <citation type="submission" date="2018-04" db="EMBL/GenBank/DDBJ databases">
        <authorList>
            <person name="Watanabe M."/>
            <person name="Kojima H."/>
        </authorList>
    </citation>
    <scope>NUCLEOTIDE SEQUENCE [LARGE SCALE GENOMIC DNA]</scope>
    <source>
        <strain evidence="3">Dysh456</strain>
    </source>
</reference>
<dbReference type="AlphaFoldDB" id="A0A2Z6E1W9"/>
<dbReference type="InterPro" id="IPR017850">
    <property type="entry name" value="Alkaline_phosphatase_core_sf"/>
</dbReference>
<dbReference type="PANTHER" id="PTHR10151">
    <property type="entry name" value="ECTONUCLEOTIDE PYROPHOSPHATASE/PHOSPHODIESTERASE"/>
    <property type="match status" value="1"/>
</dbReference>
<dbReference type="Gene3D" id="3.40.720.10">
    <property type="entry name" value="Alkaline Phosphatase, subunit A"/>
    <property type="match status" value="2"/>
</dbReference>
<dbReference type="InterPro" id="IPR002591">
    <property type="entry name" value="Phosphodiest/P_Trfase"/>
</dbReference>
<accession>A0A2Z6E1W9</accession>
<dbReference type="RefSeq" id="WP_161970915.1">
    <property type="nucleotide sequence ID" value="NZ_AP018560.1"/>
</dbReference>
<gene>
    <name evidence="2" type="ORF">ALSL_0343</name>
</gene>
<keyword evidence="1" id="KW-0732">Signal</keyword>
<dbReference type="Proteomes" id="UP000270530">
    <property type="component" value="Chromosome"/>
</dbReference>